<feature type="region of interest" description="Disordered" evidence="1">
    <location>
        <begin position="30"/>
        <end position="58"/>
    </location>
</feature>
<evidence type="ECO:0000256" key="1">
    <source>
        <dbReference type="SAM" id="MobiDB-lite"/>
    </source>
</evidence>
<feature type="region of interest" description="Disordered" evidence="1">
    <location>
        <begin position="177"/>
        <end position="200"/>
    </location>
</feature>
<dbReference type="EMBL" id="JAUCMV010000001">
    <property type="protein sequence ID" value="KAK0428362.1"/>
    <property type="molecule type" value="Genomic_DNA"/>
</dbReference>
<sequence length="200" mass="22540">MSPVSADRSGAPPKTGFFCRIWQSLKRKLSRTKDTNPYTNHLPAASNEENEEEHGKSDDGMIHRLLKGANIGSKMRKYSVVAVNREHDHPAGESLWGKVLLFLKSLGTKKEKPHPSTTAPIANNRLRNDSIRSERLVDFQRLPNIGEYKEIDRFKQSLKVAEAAYAVKIEAFLKARPTDCGQQKRTEEKQDSQSGTTSQH</sequence>
<dbReference type="AlphaFoldDB" id="A0AA39IQ12"/>
<comment type="caution">
    <text evidence="2">The sequence shown here is derived from an EMBL/GenBank/DDBJ whole genome shotgun (WGS) entry which is preliminary data.</text>
</comment>
<dbReference type="Proteomes" id="UP001175271">
    <property type="component" value="Unassembled WGS sequence"/>
</dbReference>
<gene>
    <name evidence="2" type="ORF">QR680_010759</name>
</gene>
<evidence type="ECO:0000313" key="2">
    <source>
        <dbReference type="EMBL" id="KAK0428362.1"/>
    </source>
</evidence>
<keyword evidence="3" id="KW-1185">Reference proteome</keyword>
<evidence type="ECO:0000313" key="3">
    <source>
        <dbReference type="Proteomes" id="UP001175271"/>
    </source>
</evidence>
<name>A0AA39IQ12_9BILA</name>
<protein>
    <submittedName>
        <fullName evidence="2">Uncharacterized protein</fullName>
    </submittedName>
</protein>
<reference evidence="2" key="1">
    <citation type="submission" date="2023-06" db="EMBL/GenBank/DDBJ databases">
        <title>Genomic analysis of the entomopathogenic nematode Steinernema hermaphroditum.</title>
        <authorList>
            <person name="Schwarz E.M."/>
            <person name="Heppert J.K."/>
            <person name="Baniya A."/>
            <person name="Schwartz H.T."/>
            <person name="Tan C.-H."/>
            <person name="Antoshechkin I."/>
            <person name="Sternberg P.W."/>
            <person name="Goodrich-Blair H."/>
            <person name="Dillman A.R."/>
        </authorList>
    </citation>
    <scope>NUCLEOTIDE SEQUENCE</scope>
    <source>
        <strain evidence="2">PS9179</strain>
        <tissue evidence="2">Whole animal</tissue>
    </source>
</reference>
<proteinExistence type="predicted"/>
<feature type="compositionally biased region" description="Basic and acidic residues" evidence="1">
    <location>
        <begin position="177"/>
        <end position="191"/>
    </location>
</feature>
<organism evidence="2 3">
    <name type="scientific">Steinernema hermaphroditum</name>
    <dbReference type="NCBI Taxonomy" id="289476"/>
    <lineage>
        <taxon>Eukaryota</taxon>
        <taxon>Metazoa</taxon>
        <taxon>Ecdysozoa</taxon>
        <taxon>Nematoda</taxon>
        <taxon>Chromadorea</taxon>
        <taxon>Rhabditida</taxon>
        <taxon>Tylenchina</taxon>
        <taxon>Panagrolaimomorpha</taxon>
        <taxon>Strongyloidoidea</taxon>
        <taxon>Steinernematidae</taxon>
        <taxon>Steinernema</taxon>
    </lineage>
</organism>
<accession>A0AA39IQ12</accession>